<dbReference type="SMART" id="SM00448">
    <property type="entry name" value="REC"/>
    <property type="match status" value="1"/>
</dbReference>
<evidence type="ECO:0000313" key="5">
    <source>
        <dbReference type="EMBL" id="MFK2875096.1"/>
    </source>
</evidence>
<dbReference type="InterPro" id="IPR011006">
    <property type="entry name" value="CheY-like_superfamily"/>
</dbReference>
<dbReference type="PANTHER" id="PTHR44591:SF23">
    <property type="entry name" value="CHEY SUBFAMILY"/>
    <property type="match status" value="1"/>
</dbReference>
<keyword evidence="2" id="KW-0902">Two-component regulatory system</keyword>
<dbReference type="RefSeq" id="WP_284395904.1">
    <property type="nucleotide sequence ID" value="NZ_BSNQ01000003.1"/>
</dbReference>
<protein>
    <submittedName>
        <fullName evidence="5">Response regulator</fullName>
    </submittedName>
</protein>
<evidence type="ECO:0000256" key="3">
    <source>
        <dbReference type="PROSITE-ProRule" id="PRU00169"/>
    </source>
</evidence>
<name>A0ABW8IYK8_9GAMM</name>
<dbReference type="CDD" id="cd17546">
    <property type="entry name" value="REC_hyHK_CKI1_RcsC-like"/>
    <property type="match status" value="1"/>
</dbReference>
<gene>
    <name evidence="5" type="ORF">ISP13_16260</name>
</gene>
<dbReference type="SUPFAM" id="SSF52172">
    <property type="entry name" value="CheY-like"/>
    <property type="match status" value="1"/>
</dbReference>
<dbReference type="Gene3D" id="3.40.50.2300">
    <property type="match status" value="1"/>
</dbReference>
<dbReference type="InterPro" id="IPR050595">
    <property type="entry name" value="Bact_response_regulator"/>
</dbReference>
<dbReference type="InterPro" id="IPR036641">
    <property type="entry name" value="HPT_dom_sf"/>
</dbReference>
<evidence type="ECO:0000259" key="4">
    <source>
        <dbReference type="PROSITE" id="PS50110"/>
    </source>
</evidence>
<dbReference type="PANTHER" id="PTHR44591">
    <property type="entry name" value="STRESS RESPONSE REGULATOR PROTEIN 1"/>
    <property type="match status" value="1"/>
</dbReference>
<keyword evidence="1 3" id="KW-0597">Phosphoprotein</keyword>
<accession>A0ABW8IYK8</accession>
<dbReference type="Pfam" id="PF00072">
    <property type="entry name" value="Response_reg"/>
    <property type="match status" value="1"/>
</dbReference>
<dbReference type="Pfam" id="PF01627">
    <property type="entry name" value="Hpt"/>
    <property type="match status" value="1"/>
</dbReference>
<dbReference type="EMBL" id="JADIKG010000013">
    <property type="protein sequence ID" value="MFK2875096.1"/>
    <property type="molecule type" value="Genomic_DNA"/>
</dbReference>
<dbReference type="Proteomes" id="UP001620405">
    <property type="component" value="Unassembled WGS sequence"/>
</dbReference>
<dbReference type="SUPFAM" id="SSF47226">
    <property type="entry name" value="Histidine-containing phosphotransfer domain, HPT domain"/>
    <property type="match status" value="1"/>
</dbReference>
<evidence type="ECO:0000313" key="6">
    <source>
        <dbReference type="Proteomes" id="UP001620405"/>
    </source>
</evidence>
<organism evidence="5 6">
    <name type="scientific">Dyella lipolytica</name>
    <dbReference type="NCBI Taxonomy" id="1867835"/>
    <lineage>
        <taxon>Bacteria</taxon>
        <taxon>Pseudomonadati</taxon>
        <taxon>Pseudomonadota</taxon>
        <taxon>Gammaproteobacteria</taxon>
        <taxon>Lysobacterales</taxon>
        <taxon>Rhodanobacteraceae</taxon>
        <taxon>Dyella</taxon>
    </lineage>
</organism>
<dbReference type="Gene3D" id="1.20.120.160">
    <property type="entry name" value="HPT domain"/>
    <property type="match status" value="1"/>
</dbReference>
<comment type="caution">
    <text evidence="5">The sequence shown here is derived from an EMBL/GenBank/DDBJ whole genome shotgun (WGS) entry which is preliminary data.</text>
</comment>
<feature type="modified residue" description="4-aspartylphosphate" evidence="3">
    <location>
        <position position="65"/>
    </location>
</feature>
<proteinExistence type="predicted"/>
<reference evidence="5 6" key="1">
    <citation type="submission" date="2020-10" db="EMBL/GenBank/DDBJ databases">
        <title>Phylogeny of dyella-like bacteria.</title>
        <authorList>
            <person name="Fu J."/>
        </authorList>
    </citation>
    <scope>NUCLEOTIDE SEQUENCE [LARGE SCALE GENOMIC DNA]</scope>
    <source>
        <strain evidence="5 6">DHOB07</strain>
    </source>
</reference>
<evidence type="ECO:0000256" key="1">
    <source>
        <dbReference type="ARBA" id="ARBA00022553"/>
    </source>
</evidence>
<feature type="domain" description="Response regulatory" evidence="4">
    <location>
        <begin position="16"/>
        <end position="134"/>
    </location>
</feature>
<evidence type="ECO:0000256" key="2">
    <source>
        <dbReference type="ARBA" id="ARBA00023012"/>
    </source>
</evidence>
<dbReference type="PROSITE" id="PS50110">
    <property type="entry name" value="RESPONSE_REGULATORY"/>
    <property type="match status" value="1"/>
</dbReference>
<keyword evidence="6" id="KW-1185">Reference proteome</keyword>
<dbReference type="InterPro" id="IPR008207">
    <property type="entry name" value="Sig_transdc_His_kin_Hpt_dom"/>
</dbReference>
<dbReference type="InterPro" id="IPR001789">
    <property type="entry name" value="Sig_transdc_resp-reg_receiver"/>
</dbReference>
<sequence length="244" mass="26120">MPYPSDALPARSAEPYVLVADDDATSRCFLGDGLRQLGARVALSADGGEALDQASNHAFDLLLLDCRMPDTDAVSVLTRLRNDPQARSLCSPAVASSAELDVSEQQALLAAGFHAVLLKPCTLLDLRNILTLATTHRHDAPVLDDGLALSTSGTPTVVQALRSLFRQELLNIYQELDGLSSDAGALLARLHKLRSSCGFCGASALSEHIVALQQHLKLAHHGAMLPLADFRESLRKTIEALETH</sequence>